<dbReference type="RefSeq" id="WP_187577169.1">
    <property type="nucleotide sequence ID" value="NZ_CP060713.1"/>
</dbReference>
<reference evidence="1 2" key="1">
    <citation type="submission" date="2020-08" db="EMBL/GenBank/DDBJ databases">
        <title>Genome sequence of Nocardioides mesophilus KACC 16243T.</title>
        <authorList>
            <person name="Hyun D.-W."/>
            <person name="Bae J.-W."/>
        </authorList>
    </citation>
    <scope>NUCLEOTIDE SEQUENCE [LARGE SCALE GENOMIC DNA]</scope>
    <source>
        <strain evidence="1 2">KACC 16243</strain>
    </source>
</reference>
<proteinExistence type="predicted"/>
<dbReference type="Proteomes" id="UP000515947">
    <property type="component" value="Chromosome"/>
</dbReference>
<sequence>MERTRCAYCRNPIKPHQTSVPEDGDQLVHEDCWPLWQSRGREPVDEVVDDLQHEYERRIAAEGLAGLLSPYVCVLPTQRHRQPSLVS</sequence>
<accession>A0A7G9R6V4</accession>
<dbReference type="EMBL" id="CP060713">
    <property type="protein sequence ID" value="QNN51329.1"/>
    <property type="molecule type" value="Genomic_DNA"/>
</dbReference>
<keyword evidence="2" id="KW-1185">Reference proteome</keyword>
<protein>
    <submittedName>
        <fullName evidence="1">Uncharacterized protein</fullName>
    </submittedName>
</protein>
<organism evidence="1 2">
    <name type="scientific">Nocardioides mesophilus</name>
    <dbReference type="NCBI Taxonomy" id="433659"/>
    <lineage>
        <taxon>Bacteria</taxon>
        <taxon>Bacillati</taxon>
        <taxon>Actinomycetota</taxon>
        <taxon>Actinomycetes</taxon>
        <taxon>Propionibacteriales</taxon>
        <taxon>Nocardioidaceae</taxon>
        <taxon>Nocardioides</taxon>
    </lineage>
</organism>
<gene>
    <name evidence="1" type="ORF">H9L09_11940</name>
</gene>
<evidence type="ECO:0000313" key="2">
    <source>
        <dbReference type="Proteomes" id="UP000515947"/>
    </source>
</evidence>
<evidence type="ECO:0000313" key="1">
    <source>
        <dbReference type="EMBL" id="QNN51329.1"/>
    </source>
</evidence>
<name>A0A7G9R6V4_9ACTN</name>
<dbReference type="AlphaFoldDB" id="A0A7G9R6V4"/>
<dbReference type="KEGG" id="nmes:H9L09_11940"/>